<evidence type="ECO:0000256" key="4">
    <source>
        <dbReference type="ARBA" id="ARBA00022475"/>
    </source>
</evidence>
<reference evidence="17 18" key="1">
    <citation type="submission" date="2015-09" db="EMBL/GenBank/DDBJ databases">
        <authorList>
            <consortium name="Pathogen Informatics"/>
        </authorList>
    </citation>
    <scope>NUCLEOTIDE SEQUENCE [LARGE SCALE GENOMIC DNA]</scope>
    <source>
        <strain evidence="17 18">2789STDY5608823</strain>
    </source>
</reference>
<dbReference type="GO" id="GO:0016757">
    <property type="term" value="F:glycosyltransferase activity"/>
    <property type="evidence" value="ECO:0007669"/>
    <property type="project" value="UniProtKB-KW"/>
</dbReference>
<keyword evidence="5" id="KW-0997">Cell inner membrane</keyword>
<dbReference type="EC" id="2.4.1.129" evidence="17"/>
<dbReference type="GO" id="GO:0009002">
    <property type="term" value="F:serine-type D-Ala-D-Ala carboxypeptidase activity"/>
    <property type="evidence" value="ECO:0007669"/>
    <property type="project" value="InterPro"/>
</dbReference>
<evidence type="ECO:0000256" key="3">
    <source>
        <dbReference type="ARBA" id="ARBA00007171"/>
    </source>
</evidence>
<name>A0A173W8G6_9ACTN</name>
<keyword evidence="9" id="KW-0133">Cell shape</keyword>
<dbReference type="GO" id="GO:0009252">
    <property type="term" value="P:peptidoglycan biosynthetic process"/>
    <property type="evidence" value="ECO:0007669"/>
    <property type="project" value="UniProtKB-KW"/>
</dbReference>
<dbReference type="EMBL" id="CYYP01000001">
    <property type="protein sequence ID" value="CUN34735.1"/>
    <property type="molecule type" value="Genomic_DNA"/>
</dbReference>
<dbReference type="Pfam" id="PF03717">
    <property type="entry name" value="PBP_dimer"/>
    <property type="match status" value="1"/>
</dbReference>
<dbReference type="InterPro" id="IPR036138">
    <property type="entry name" value="PBP_dimer_sf"/>
</dbReference>
<evidence type="ECO:0000259" key="16">
    <source>
        <dbReference type="Pfam" id="PF03717"/>
    </source>
</evidence>
<evidence type="ECO:0000256" key="13">
    <source>
        <dbReference type="ARBA" id="ARBA00023316"/>
    </source>
</evidence>
<keyword evidence="17" id="KW-0328">Glycosyltransferase</keyword>
<dbReference type="GO" id="GO:0008360">
    <property type="term" value="P:regulation of cell shape"/>
    <property type="evidence" value="ECO:0007669"/>
    <property type="project" value="UniProtKB-KW"/>
</dbReference>
<proteinExistence type="inferred from homology"/>
<comment type="similarity">
    <text evidence="3">Belongs to the transpeptidase family.</text>
</comment>
<dbReference type="PANTHER" id="PTHR30627">
    <property type="entry name" value="PEPTIDOGLYCAN D,D-TRANSPEPTIDASE"/>
    <property type="match status" value="1"/>
</dbReference>
<dbReference type="GO" id="GO:0071972">
    <property type="term" value="F:peptidoglycan L,D-transpeptidase activity"/>
    <property type="evidence" value="ECO:0007669"/>
    <property type="project" value="TreeGrafter"/>
</dbReference>
<dbReference type="Gene3D" id="3.90.1310.10">
    <property type="entry name" value="Penicillin-binding protein 2a (Domain 2)"/>
    <property type="match status" value="1"/>
</dbReference>
<evidence type="ECO:0000256" key="7">
    <source>
        <dbReference type="ARBA" id="ARBA00022692"/>
    </source>
</evidence>
<evidence type="ECO:0000256" key="14">
    <source>
        <dbReference type="SAM" id="Phobius"/>
    </source>
</evidence>
<dbReference type="InterPro" id="IPR001460">
    <property type="entry name" value="PCN-bd_Tpept"/>
</dbReference>
<feature type="domain" description="Penicillin-binding protein dimerisation" evidence="16">
    <location>
        <begin position="103"/>
        <end position="282"/>
    </location>
</feature>
<evidence type="ECO:0000256" key="11">
    <source>
        <dbReference type="ARBA" id="ARBA00022989"/>
    </source>
</evidence>
<dbReference type="SUPFAM" id="SSF56519">
    <property type="entry name" value="Penicillin binding protein dimerisation domain"/>
    <property type="match status" value="1"/>
</dbReference>
<dbReference type="GO" id="GO:0071555">
    <property type="term" value="P:cell wall organization"/>
    <property type="evidence" value="ECO:0007669"/>
    <property type="project" value="UniProtKB-KW"/>
</dbReference>
<evidence type="ECO:0000256" key="9">
    <source>
        <dbReference type="ARBA" id="ARBA00022960"/>
    </source>
</evidence>
<evidence type="ECO:0000256" key="5">
    <source>
        <dbReference type="ARBA" id="ARBA00022519"/>
    </source>
</evidence>
<evidence type="ECO:0000256" key="6">
    <source>
        <dbReference type="ARBA" id="ARBA00022670"/>
    </source>
</evidence>
<dbReference type="NCBIfam" id="TIGR03423">
    <property type="entry name" value="pbp2_mrdA"/>
    <property type="match status" value="1"/>
</dbReference>
<keyword evidence="12 14" id="KW-0472">Membrane</keyword>
<keyword evidence="13" id="KW-0961">Cell wall biogenesis/degradation</keyword>
<dbReference type="GO" id="GO:0008658">
    <property type="term" value="F:penicillin binding"/>
    <property type="evidence" value="ECO:0007669"/>
    <property type="project" value="InterPro"/>
</dbReference>
<dbReference type="InterPro" id="IPR017790">
    <property type="entry name" value="Penicillin-binding_protein_2"/>
</dbReference>
<evidence type="ECO:0000256" key="8">
    <source>
        <dbReference type="ARBA" id="ARBA00022801"/>
    </source>
</evidence>
<keyword evidence="6" id="KW-0645">Protease</keyword>
<dbReference type="AlphaFoldDB" id="A0A173W8G6"/>
<comment type="subcellular location">
    <subcellularLocation>
        <location evidence="2">Cell membrane</location>
    </subcellularLocation>
    <subcellularLocation>
        <location evidence="1">Membrane</location>
        <topology evidence="1">Single-pass membrane protein</topology>
    </subcellularLocation>
</comment>
<dbReference type="Proteomes" id="UP000095468">
    <property type="component" value="Unassembled WGS sequence"/>
</dbReference>
<dbReference type="Pfam" id="PF00905">
    <property type="entry name" value="Transpeptidase"/>
    <property type="match status" value="1"/>
</dbReference>
<keyword evidence="11 14" id="KW-1133">Transmembrane helix</keyword>
<evidence type="ECO:0000313" key="18">
    <source>
        <dbReference type="Proteomes" id="UP000095468"/>
    </source>
</evidence>
<dbReference type="InterPro" id="IPR050515">
    <property type="entry name" value="Beta-lactam/transpept"/>
</dbReference>
<evidence type="ECO:0000256" key="1">
    <source>
        <dbReference type="ARBA" id="ARBA00004167"/>
    </source>
</evidence>
<dbReference type="PANTHER" id="PTHR30627:SF2">
    <property type="entry name" value="PEPTIDOGLYCAN D,D-TRANSPEPTIDASE MRDA"/>
    <property type="match status" value="1"/>
</dbReference>
<dbReference type="InterPro" id="IPR012338">
    <property type="entry name" value="Beta-lactam/transpept-like"/>
</dbReference>
<feature type="transmembrane region" description="Helical" evidence="14">
    <location>
        <begin position="6"/>
        <end position="25"/>
    </location>
</feature>
<dbReference type="RefSeq" id="WP_055285113.1">
    <property type="nucleotide sequence ID" value="NZ_CYYP01000001.1"/>
</dbReference>
<keyword evidence="10" id="KW-0573">Peptidoglycan synthesis</keyword>
<accession>A0A173W8G6</accession>
<evidence type="ECO:0000256" key="2">
    <source>
        <dbReference type="ARBA" id="ARBA00004236"/>
    </source>
</evidence>
<dbReference type="Gene3D" id="3.40.710.10">
    <property type="entry name" value="DD-peptidase/beta-lactamase superfamily"/>
    <property type="match status" value="1"/>
</dbReference>
<evidence type="ECO:0000256" key="12">
    <source>
        <dbReference type="ARBA" id="ARBA00023136"/>
    </source>
</evidence>
<sequence>MSSQLTVIIAGIVLVVAIVVALVIMRRGDSRFTYDTQHGTAPRATEGEGNTAATAFKGRFSILTTGVGAMFAALAVKLWGMQMVSSDYYEKQANSNQTRTVTTPAVRGRILDRNGVALVQNRPSLAVVAYRDLAEDEVLVRHLANVLGMPYVAVLRNIQDNTEGAQSLHTIATDVRRSTVAYIQEHAGEFPGVKIAERTERQYPYGETACHILGYTGTITSEQLEAQNKKTSGDDDASAGKITYQSGDIVGQAGVESYYENLLQGIRGEQTVKVDASGNVTGQAGAVPAKAGSDIKLTLDLKIQQACETALASAIELAKTTGYSNAGNGAVVCLDPNNGEILGMASEPKFDPSVFIGGVSNDVWTELNDDKGSHPLLNRAISGQYMSASTIKPLSALAGLEFGTYTSGQTTNCTGYWTGLGKSWGKYCWLHSGHGTMTLQSGIANSCDPVFYDMGKAFFYDEKHSEGLQEVFRRWGLGKTCGIDLPSEGAGRIPDAEWKESYFTDASAEDRKWNAGDMTNIAIGQGDILVTPLQMACAYMGLANGGKQYVPHVFLSAVSRDGDGDAYKYNGKGKKKRLEAKINSDSDLALVRNGMHDVIYTASTSLAAHFGTLTPQVYGKSGTGEKSGEDEYAWFCAYAPADDPKYVIATVLEQGGGGSDTAMHVVRDVLGVIYDEPDTSSASGDSSVR</sequence>
<evidence type="ECO:0000256" key="10">
    <source>
        <dbReference type="ARBA" id="ARBA00022984"/>
    </source>
</evidence>
<dbReference type="GO" id="GO:0005886">
    <property type="term" value="C:plasma membrane"/>
    <property type="evidence" value="ECO:0007669"/>
    <property type="project" value="UniProtKB-SubCell"/>
</dbReference>
<keyword evidence="8" id="KW-0378">Hydrolase</keyword>
<keyword evidence="17" id="KW-0808">Transferase</keyword>
<dbReference type="InterPro" id="IPR005311">
    <property type="entry name" value="PBP_dimer"/>
</dbReference>
<organism evidence="17 18">
    <name type="scientific">Collinsella aerofaciens</name>
    <dbReference type="NCBI Taxonomy" id="74426"/>
    <lineage>
        <taxon>Bacteria</taxon>
        <taxon>Bacillati</taxon>
        <taxon>Actinomycetota</taxon>
        <taxon>Coriobacteriia</taxon>
        <taxon>Coriobacteriales</taxon>
        <taxon>Coriobacteriaceae</taxon>
        <taxon>Collinsella</taxon>
    </lineage>
</organism>
<feature type="domain" description="Penicillin-binding protein transpeptidase" evidence="15">
    <location>
        <begin position="329"/>
        <end position="670"/>
    </location>
</feature>
<evidence type="ECO:0000259" key="15">
    <source>
        <dbReference type="Pfam" id="PF00905"/>
    </source>
</evidence>
<dbReference type="GO" id="GO:0006508">
    <property type="term" value="P:proteolysis"/>
    <property type="evidence" value="ECO:0007669"/>
    <property type="project" value="UniProtKB-KW"/>
</dbReference>
<feature type="transmembrane region" description="Helical" evidence="14">
    <location>
        <begin position="60"/>
        <end position="80"/>
    </location>
</feature>
<keyword evidence="7 14" id="KW-0812">Transmembrane</keyword>
<dbReference type="SUPFAM" id="SSF56601">
    <property type="entry name" value="beta-lactamase/transpeptidase-like"/>
    <property type="match status" value="1"/>
</dbReference>
<evidence type="ECO:0000313" key="17">
    <source>
        <dbReference type="EMBL" id="CUN34735.1"/>
    </source>
</evidence>
<keyword evidence="4" id="KW-1003">Cell membrane</keyword>
<protein>
    <submittedName>
        <fullName evidence="17">Peptidoglycan synthase FtsI</fullName>
        <ecNumber evidence="17">2.4.1.129</ecNumber>
    </submittedName>
</protein>
<gene>
    <name evidence="17" type="primary">ftsI</name>
    <name evidence="17" type="ORF">ERS852381_00027</name>
</gene>